<dbReference type="AlphaFoldDB" id="A0A7W6AA58"/>
<name>A0A7W6AA58_9SPHN</name>
<dbReference type="RefSeq" id="WP_183952174.1">
    <property type="nucleotide sequence ID" value="NZ_JACIDH010000011.1"/>
</dbReference>
<comment type="caution">
    <text evidence="1">The sequence shown here is derived from an EMBL/GenBank/DDBJ whole genome shotgun (WGS) entry which is preliminary data.</text>
</comment>
<dbReference type="EMBL" id="JACIDH010000011">
    <property type="protein sequence ID" value="MBB3880056.1"/>
    <property type="molecule type" value="Genomic_DNA"/>
</dbReference>
<dbReference type="Proteomes" id="UP000538670">
    <property type="component" value="Unassembled WGS sequence"/>
</dbReference>
<sequence>MTMMERIAHTPMPAARPRLRSNDGVDRLTRVLTAHAARAGCAVSIDIRSTEPWASATFTGTVATLALTFTPSPAVTRWLADLPEADLPIGRDLVADIAVVPAPGDCCLSVLICNDAANGCA</sequence>
<gene>
    <name evidence="1" type="ORF">GGR48_002494</name>
</gene>
<reference evidence="1 2" key="1">
    <citation type="submission" date="2020-08" db="EMBL/GenBank/DDBJ databases">
        <title>Genomic Encyclopedia of Type Strains, Phase IV (KMG-IV): sequencing the most valuable type-strain genomes for metagenomic binning, comparative biology and taxonomic classification.</title>
        <authorList>
            <person name="Goeker M."/>
        </authorList>
    </citation>
    <scope>NUCLEOTIDE SEQUENCE [LARGE SCALE GENOMIC DNA]</scope>
    <source>
        <strain evidence="1 2">DSM 19512</strain>
    </source>
</reference>
<evidence type="ECO:0000313" key="2">
    <source>
        <dbReference type="Proteomes" id="UP000538670"/>
    </source>
</evidence>
<evidence type="ECO:0000313" key="1">
    <source>
        <dbReference type="EMBL" id="MBB3880056.1"/>
    </source>
</evidence>
<keyword evidence="2" id="KW-1185">Reference proteome</keyword>
<protein>
    <submittedName>
        <fullName evidence="1">Uncharacterized protein</fullName>
    </submittedName>
</protein>
<organism evidence="1 2">
    <name type="scientific">Sphingomonas pseudosanguinis</name>
    <dbReference type="NCBI Taxonomy" id="413712"/>
    <lineage>
        <taxon>Bacteria</taxon>
        <taxon>Pseudomonadati</taxon>
        <taxon>Pseudomonadota</taxon>
        <taxon>Alphaproteobacteria</taxon>
        <taxon>Sphingomonadales</taxon>
        <taxon>Sphingomonadaceae</taxon>
        <taxon>Sphingomonas</taxon>
    </lineage>
</organism>
<accession>A0A7W6AA58</accession>
<proteinExistence type="predicted"/>